<dbReference type="OrthoDB" id="9810250at2"/>
<organism evidence="1 2">
    <name type="scientific">Lapidilactobacillus dextrinicus DSM 20335</name>
    <dbReference type="NCBI Taxonomy" id="1423738"/>
    <lineage>
        <taxon>Bacteria</taxon>
        <taxon>Bacillati</taxon>
        <taxon>Bacillota</taxon>
        <taxon>Bacilli</taxon>
        <taxon>Lactobacillales</taxon>
        <taxon>Lactobacillaceae</taxon>
        <taxon>Lapidilactobacillus</taxon>
    </lineage>
</organism>
<evidence type="ECO:0000313" key="1">
    <source>
        <dbReference type="EMBL" id="KRM79545.1"/>
    </source>
</evidence>
<accession>A0A0R2BT55</accession>
<keyword evidence="2" id="KW-1185">Reference proteome</keyword>
<proteinExistence type="predicted"/>
<protein>
    <recommendedName>
        <fullName evidence="3">HTH tetR-type domain-containing protein</fullName>
    </recommendedName>
</protein>
<dbReference type="STRING" id="1423738.FC84_GL001726"/>
<comment type="caution">
    <text evidence="1">The sequence shown here is derived from an EMBL/GenBank/DDBJ whole genome shotgun (WGS) entry which is preliminary data.</text>
</comment>
<dbReference type="PATRIC" id="fig|1423738.3.peg.1754"/>
<sequence>MTQLTKFVIMDALKNDLSQKQFTKYTVTELLRSTRISRSTLYYHFDGGLDDALVFTFRHELLQPLKTHRLNWEMGTTFILNYLFTHQVLATNIYALTAGPQRLEGAREELCRAFWAGCREQYQQQQLRLLCAALLTEIQIWTTNHFAESPAAIQARLLTFEQNLATSH</sequence>
<gene>
    <name evidence="1" type="ORF">FC84_GL001726</name>
</gene>
<dbReference type="Gene3D" id="1.10.357.10">
    <property type="entry name" value="Tetracycline Repressor, domain 2"/>
    <property type="match status" value="1"/>
</dbReference>
<dbReference type="SUPFAM" id="SSF46689">
    <property type="entry name" value="Homeodomain-like"/>
    <property type="match status" value="1"/>
</dbReference>
<dbReference type="EMBL" id="AYYK01000004">
    <property type="protein sequence ID" value="KRM79545.1"/>
    <property type="molecule type" value="Genomic_DNA"/>
</dbReference>
<name>A0A0R2BT55_9LACO</name>
<dbReference type="RefSeq" id="WP_057756008.1">
    <property type="nucleotide sequence ID" value="NZ_AYYK01000004.1"/>
</dbReference>
<reference evidence="1 2" key="1">
    <citation type="journal article" date="2015" name="Genome Announc.">
        <title>Expanding the biotechnology potential of lactobacilli through comparative genomics of 213 strains and associated genera.</title>
        <authorList>
            <person name="Sun Z."/>
            <person name="Harris H.M."/>
            <person name="McCann A."/>
            <person name="Guo C."/>
            <person name="Argimon S."/>
            <person name="Zhang W."/>
            <person name="Yang X."/>
            <person name="Jeffery I.B."/>
            <person name="Cooney J.C."/>
            <person name="Kagawa T.F."/>
            <person name="Liu W."/>
            <person name="Song Y."/>
            <person name="Salvetti E."/>
            <person name="Wrobel A."/>
            <person name="Rasinkangas P."/>
            <person name="Parkhill J."/>
            <person name="Rea M.C."/>
            <person name="O'Sullivan O."/>
            <person name="Ritari J."/>
            <person name="Douillard F.P."/>
            <person name="Paul Ross R."/>
            <person name="Yang R."/>
            <person name="Briner A.E."/>
            <person name="Felis G.E."/>
            <person name="de Vos W.M."/>
            <person name="Barrangou R."/>
            <person name="Klaenhammer T.R."/>
            <person name="Caufield P.W."/>
            <person name="Cui Y."/>
            <person name="Zhang H."/>
            <person name="O'Toole P.W."/>
        </authorList>
    </citation>
    <scope>NUCLEOTIDE SEQUENCE [LARGE SCALE GENOMIC DNA]</scope>
    <source>
        <strain evidence="1 2">DSM 20335</strain>
    </source>
</reference>
<dbReference type="Proteomes" id="UP000051813">
    <property type="component" value="Unassembled WGS sequence"/>
</dbReference>
<evidence type="ECO:0000313" key="2">
    <source>
        <dbReference type="Proteomes" id="UP000051813"/>
    </source>
</evidence>
<dbReference type="AlphaFoldDB" id="A0A0R2BT55"/>
<evidence type="ECO:0008006" key="3">
    <source>
        <dbReference type="Google" id="ProtNLM"/>
    </source>
</evidence>
<dbReference type="InterPro" id="IPR009057">
    <property type="entry name" value="Homeodomain-like_sf"/>
</dbReference>